<gene>
    <name evidence="2" type="ORF">POM88_038022</name>
</gene>
<evidence type="ECO:0000259" key="1">
    <source>
        <dbReference type="Pfam" id="PF16488"/>
    </source>
</evidence>
<comment type="caution">
    <text evidence="2">The sequence shown here is derived from an EMBL/GenBank/DDBJ whole genome shotgun (WGS) entry which is preliminary data.</text>
</comment>
<name>A0AAD8HRB2_9APIA</name>
<dbReference type="InterPro" id="IPR032472">
    <property type="entry name" value="ArgoL2"/>
</dbReference>
<dbReference type="AlphaFoldDB" id="A0AAD8HRB2"/>
<reference evidence="2" key="2">
    <citation type="submission" date="2023-05" db="EMBL/GenBank/DDBJ databases">
        <authorList>
            <person name="Schelkunov M.I."/>
        </authorList>
    </citation>
    <scope>NUCLEOTIDE SEQUENCE</scope>
    <source>
        <strain evidence="2">Hsosn_3</strain>
        <tissue evidence="2">Leaf</tissue>
    </source>
</reference>
<dbReference type="Gene3D" id="3.40.50.2300">
    <property type="match status" value="1"/>
</dbReference>
<dbReference type="Pfam" id="PF16488">
    <property type="entry name" value="ArgoL2"/>
    <property type="match status" value="1"/>
</dbReference>
<proteinExistence type="predicted"/>
<sequence length="120" mass="13692">MELPLALLLYNFNWQVPNGLKPEDLDMNEVLGATLQRNKIKIIMSSTVSVLQTVKHNAYDNDPYAKEFGIKISDKLASVEARVLSPPWLKYHDTGREKECLPQVGQWNMMNKARSLQSSM</sequence>
<dbReference type="EMBL" id="JAUIZM010000008">
    <property type="protein sequence ID" value="KAK1371930.1"/>
    <property type="molecule type" value="Genomic_DNA"/>
</dbReference>
<keyword evidence="3" id="KW-1185">Reference proteome</keyword>
<feature type="domain" description="Argonaute linker 2" evidence="1">
    <location>
        <begin position="50"/>
        <end position="91"/>
    </location>
</feature>
<dbReference type="PANTHER" id="PTHR22891">
    <property type="entry name" value="EUKARYOTIC TRANSLATION INITIATION FACTOR 2C"/>
    <property type="match status" value="1"/>
</dbReference>
<protein>
    <recommendedName>
        <fullName evidence="1">Argonaute linker 2 domain-containing protein</fullName>
    </recommendedName>
</protein>
<accession>A0AAD8HRB2</accession>
<evidence type="ECO:0000313" key="3">
    <source>
        <dbReference type="Proteomes" id="UP001237642"/>
    </source>
</evidence>
<organism evidence="2 3">
    <name type="scientific">Heracleum sosnowskyi</name>
    <dbReference type="NCBI Taxonomy" id="360622"/>
    <lineage>
        <taxon>Eukaryota</taxon>
        <taxon>Viridiplantae</taxon>
        <taxon>Streptophyta</taxon>
        <taxon>Embryophyta</taxon>
        <taxon>Tracheophyta</taxon>
        <taxon>Spermatophyta</taxon>
        <taxon>Magnoliopsida</taxon>
        <taxon>eudicotyledons</taxon>
        <taxon>Gunneridae</taxon>
        <taxon>Pentapetalae</taxon>
        <taxon>asterids</taxon>
        <taxon>campanulids</taxon>
        <taxon>Apiales</taxon>
        <taxon>Apiaceae</taxon>
        <taxon>Apioideae</taxon>
        <taxon>apioid superclade</taxon>
        <taxon>Tordylieae</taxon>
        <taxon>Tordyliinae</taxon>
        <taxon>Heracleum</taxon>
    </lineage>
</organism>
<reference evidence="2" key="1">
    <citation type="submission" date="2023-02" db="EMBL/GenBank/DDBJ databases">
        <title>Genome of toxic invasive species Heracleum sosnowskyi carries increased number of genes despite the absence of recent whole-genome duplications.</title>
        <authorList>
            <person name="Schelkunov M."/>
            <person name="Shtratnikova V."/>
            <person name="Makarenko M."/>
            <person name="Klepikova A."/>
            <person name="Omelchenko D."/>
            <person name="Novikova G."/>
            <person name="Obukhova E."/>
            <person name="Bogdanov V."/>
            <person name="Penin A."/>
            <person name="Logacheva M."/>
        </authorList>
    </citation>
    <scope>NUCLEOTIDE SEQUENCE</scope>
    <source>
        <strain evidence="2">Hsosn_3</strain>
        <tissue evidence="2">Leaf</tissue>
    </source>
</reference>
<evidence type="ECO:0000313" key="2">
    <source>
        <dbReference type="EMBL" id="KAK1371930.1"/>
    </source>
</evidence>
<dbReference type="Proteomes" id="UP001237642">
    <property type="component" value="Unassembled WGS sequence"/>
</dbReference>